<comment type="caution">
    <text evidence="2">The sequence shown here is derived from an EMBL/GenBank/DDBJ whole genome shotgun (WGS) entry which is preliminary data.</text>
</comment>
<dbReference type="Proteomes" id="UP000673394">
    <property type="component" value="Unassembled WGS sequence"/>
</dbReference>
<organism evidence="2 3">
    <name type="scientific">Paenibacillus lignilyticus</name>
    <dbReference type="NCBI Taxonomy" id="1172615"/>
    <lineage>
        <taxon>Bacteria</taxon>
        <taxon>Bacillati</taxon>
        <taxon>Bacillota</taxon>
        <taxon>Bacilli</taxon>
        <taxon>Bacillales</taxon>
        <taxon>Paenibacillaceae</taxon>
        <taxon>Paenibacillus</taxon>
    </lineage>
</organism>
<reference evidence="2 3" key="1">
    <citation type="submission" date="2021-04" db="EMBL/GenBank/DDBJ databases">
        <title>Paenibacillus sp. DLE-14 whole genome sequence.</title>
        <authorList>
            <person name="Ham Y.J."/>
        </authorList>
    </citation>
    <scope>NUCLEOTIDE SEQUENCE [LARGE SCALE GENOMIC DNA]</scope>
    <source>
        <strain evidence="2 3">DLE-14</strain>
    </source>
</reference>
<feature type="chain" id="PRO_5045875377" evidence="1">
    <location>
        <begin position="21"/>
        <end position="164"/>
    </location>
</feature>
<dbReference type="PROSITE" id="PS51257">
    <property type="entry name" value="PROKAR_LIPOPROTEIN"/>
    <property type="match status" value="1"/>
</dbReference>
<gene>
    <name evidence="2" type="ORF">I8J30_25455</name>
</gene>
<sequence length="164" mass="18122">MKFRKMMWVLLCAVMLLLSACGEKSEGKAAAADLGELYSLALDAYMPVDEGLNSGMKYIAIDMSNLKDLDAGDKQQILAHFKSYKVDVMEASYEQLEAKGLFNKNTLSLDGVLLKVEKAELTAKQFVVEGSKYRSGDGAIGMRVVVKVKDGHWQVDKADMTWIS</sequence>
<keyword evidence="3" id="KW-1185">Reference proteome</keyword>
<feature type="signal peptide" evidence="1">
    <location>
        <begin position="1"/>
        <end position="20"/>
    </location>
</feature>
<dbReference type="RefSeq" id="WP_210662919.1">
    <property type="nucleotide sequence ID" value="NZ_JAGKSP010000014.1"/>
</dbReference>
<keyword evidence="1" id="KW-0732">Signal</keyword>
<dbReference type="EMBL" id="JAGKSP010000014">
    <property type="protein sequence ID" value="MBP3966056.1"/>
    <property type="molecule type" value="Genomic_DNA"/>
</dbReference>
<evidence type="ECO:0000313" key="3">
    <source>
        <dbReference type="Proteomes" id="UP000673394"/>
    </source>
</evidence>
<protein>
    <submittedName>
        <fullName evidence="2">Peptide ABC transporter substrate-binding protein</fullName>
    </submittedName>
</protein>
<evidence type="ECO:0000256" key="1">
    <source>
        <dbReference type="SAM" id="SignalP"/>
    </source>
</evidence>
<accession>A0ABS5CJR2</accession>
<evidence type="ECO:0000313" key="2">
    <source>
        <dbReference type="EMBL" id="MBP3966056.1"/>
    </source>
</evidence>
<proteinExistence type="predicted"/>
<name>A0ABS5CJR2_9BACL</name>